<feature type="transmembrane region" description="Helical" evidence="1">
    <location>
        <begin position="351"/>
        <end position="372"/>
    </location>
</feature>
<dbReference type="InterPro" id="IPR020846">
    <property type="entry name" value="MFS_dom"/>
</dbReference>
<dbReference type="KEGG" id="hbu:Hbut_0790"/>
<dbReference type="RefSeq" id="WP_011821961.1">
    <property type="nucleotide sequence ID" value="NC_008818.1"/>
</dbReference>
<dbReference type="InterPro" id="IPR011701">
    <property type="entry name" value="MFS"/>
</dbReference>
<keyword evidence="1" id="KW-0812">Transmembrane</keyword>
<feature type="transmembrane region" description="Helical" evidence="1">
    <location>
        <begin position="99"/>
        <end position="119"/>
    </location>
</feature>
<evidence type="ECO:0000313" key="4">
    <source>
        <dbReference type="Proteomes" id="UP000002593"/>
    </source>
</evidence>
<dbReference type="PANTHER" id="PTHR23531">
    <property type="entry name" value="QUINOLENE RESISTANCE PROTEIN NORA"/>
    <property type="match status" value="1"/>
</dbReference>
<protein>
    <submittedName>
        <fullName evidence="3">Universally conserved protein</fullName>
    </submittedName>
</protein>
<dbReference type="HOGENOM" id="CLU_718881_0_0_2"/>
<feature type="transmembrane region" description="Helical" evidence="1">
    <location>
        <begin position="325"/>
        <end position="345"/>
    </location>
</feature>
<dbReference type="EMBL" id="CP000493">
    <property type="protein sequence ID" value="ABM80643.1"/>
    <property type="molecule type" value="Genomic_DNA"/>
</dbReference>
<evidence type="ECO:0000259" key="2">
    <source>
        <dbReference type="PROSITE" id="PS50850"/>
    </source>
</evidence>
<dbReference type="eggNOG" id="arCOG00130">
    <property type="taxonomic scope" value="Archaea"/>
</dbReference>
<dbReference type="InterPro" id="IPR036259">
    <property type="entry name" value="MFS_trans_sf"/>
</dbReference>
<dbReference type="PANTHER" id="PTHR23531:SF1">
    <property type="entry name" value="QUINOLENE RESISTANCE PROTEIN NORA"/>
    <property type="match status" value="1"/>
</dbReference>
<gene>
    <name evidence="3" type="ordered locus">Hbut_0790</name>
</gene>
<keyword evidence="4" id="KW-1185">Reference proteome</keyword>
<dbReference type="GO" id="GO:0022857">
    <property type="term" value="F:transmembrane transporter activity"/>
    <property type="evidence" value="ECO:0007669"/>
    <property type="project" value="InterPro"/>
</dbReference>
<proteinExistence type="predicted"/>
<dbReference type="PROSITE" id="PS50850">
    <property type="entry name" value="MFS"/>
    <property type="match status" value="1"/>
</dbReference>
<feature type="transmembrane region" description="Helical" evidence="1">
    <location>
        <begin position="155"/>
        <end position="180"/>
    </location>
</feature>
<evidence type="ECO:0000256" key="1">
    <source>
        <dbReference type="SAM" id="Phobius"/>
    </source>
</evidence>
<evidence type="ECO:0000313" key="3">
    <source>
        <dbReference type="EMBL" id="ABM80643.1"/>
    </source>
</evidence>
<dbReference type="Gene3D" id="1.20.1250.20">
    <property type="entry name" value="MFS general substrate transporter like domains"/>
    <property type="match status" value="1"/>
</dbReference>
<dbReference type="AlphaFoldDB" id="A2BKY2"/>
<accession>A2BKY2</accession>
<feature type="domain" description="Major facilitator superfamily (MFS) profile" evidence="2">
    <location>
        <begin position="3"/>
        <end position="376"/>
    </location>
</feature>
<feature type="transmembrane region" description="Helical" evidence="1">
    <location>
        <begin position="230"/>
        <end position="250"/>
    </location>
</feature>
<keyword evidence="1" id="KW-0472">Membrane</keyword>
<feature type="transmembrane region" description="Helical" evidence="1">
    <location>
        <begin position="289"/>
        <end position="313"/>
    </location>
</feature>
<feature type="transmembrane region" description="Helical" evidence="1">
    <location>
        <begin position="201"/>
        <end position="224"/>
    </location>
</feature>
<feature type="transmembrane region" description="Helical" evidence="1">
    <location>
        <begin position="69"/>
        <end position="87"/>
    </location>
</feature>
<organism evidence="3 4">
    <name type="scientific">Hyperthermus butylicus (strain DSM 5456 / JCM 9403 / PLM1-5)</name>
    <dbReference type="NCBI Taxonomy" id="415426"/>
    <lineage>
        <taxon>Archaea</taxon>
        <taxon>Thermoproteota</taxon>
        <taxon>Thermoprotei</taxon>
        <taxon>Desulfurococcales</taxon>
        <taxon>Pyrodictiaceae</taxon>
        <taxon>Hyperthermus</taxon>
    </lineage>
</organism>
<name>A2BKY2_HYPBU</name>
<keyword evidence="1" id="KW-1133">Transmembrane helix</keyword>
<dbReference type="OrthoDB" id="386064at2157"/>
<feature type="transmembrane region" description="Helical" evidence="1">
    <location>
        <begin position="262"/>
        <end position="283"/>
    </location>
</feature>
<feature type="transmembrane region" description="Helical" evidence="1">
    <location>
        <begin position="131"/>
        <end position="149"/>
    </location>
</feature>
<dbReference type="EnsemblBacteria" id="ABM80643">
    <property type="protein sequence ID" value="ABM80643"/>
    <property type="gene ID" value="Hbut_0790"/>
</dbReference>
<dbReference type="SUPFAM" id="SSF103473">
    <property type="entry name" value="MFS general substrate transporter"/>
    <property type="match status" value="1"/>
</dbReference>
<sequence length="384" mass="40029">MRRLYLLLVLVFSHFMAVSMLNSVIARYMRDTGLSVTVSGWIIAITPLVAAALRLPVGSLADRYGAKPLLALGVATGAVAAVLAARAKSLTDFLAVRMLQGIANAFFIGPSIYAAVVFSEGRAAHGIAYRSATLNAATVAGPVTAGILVDNVGYYAAFTAASLVALVGAAISTSLPSLRVQGSSGGERRVSAWSLLVENPVLLLATSLALVDGVAFFTMASIVQMHFRDAGYSATAYGMYQALLAATAFISRLSSGRLYSRYPAWLLLTIGYILETISFTVLVAGMGSYLAYLAAPLYGFGSGLCIPGHQLLASTSVPPSLGNRAIGVYVLGFDLGGALGLFVVSKIAGSYGYTAAYGAIAILTTIAMMQALRARRIVVTKPQN</sequence>
<feature type="transmembrane region" description="Helical" evidence="1">
    <location>
        <begin position="33"/>
        <end position="57"/>
    </location>
</feature>
<dbReference type="InterPro" id="IPR052714">
    <property type="entry name" value="MFS_Exporter"/>
</dbReference>
<dbReference type="Pfam" id="PF07690">
    <property type="entry name" value="MFS_1"/>
    <property type="match status" value="1"/>
</dbReference>
<dbReference type="Proteomes" id="UP000002593">
    <property type="component" value="Chromosome"/>
</dbReference>
<dbReference type="STRING" id="415426.Hbut_0790"/>
<reference evidence="3 4" key="1">
    <citation type="journal article" date="2007" name="Archaea">
        <title>The genome of Hyperthermus butylicus: a sulfur-reducing, peptide fermenting, neutrophilic Crenarchaeote growing up to 108 degrees C.</title>
        <authorList>
            <person name="Brugger K."/>
            <person name="Chen L."/>
            <person name="Stark M."/>
            <person name="Zibat A."/>
            <person name="Redder P."/>
            <person name="Ruepp A."/>
            <person name="Awayez M."/>
            <person name="She Q."/>
            <person name="Garrett R.A."/>
            <person name="Klenk H.P."/>
        </authorList>
    </citation>
    <scope>NUCLEOTIDE SEQUENCE [LARGE SCALE GENOMIC DNA]</scope>
    <source>
        <strain evidence="4">DSM 5456 / JCM 9403 / PLM1-5</strain>
    </source>
</reference>
<dbReference type="GeneID" id="4782157"/>